<feature type="transmembrane region" description="Helical" evidence="1">
    <location>
        <begin position="117"/>
        <end position="137"/>
    </location>
</feature>
<dbReference type="PANTHER" id="PTHR43471">
    <property type="entry name" value="ABC TRANSPORTER PERMEASE"/>
    <property type="match status" value="1"/>
</dbReference>
<feature type="transmembrane region" description="Helical" evidence="1">
    <location>
        <begin position="62"/>
        <end position="82"/>
    </location>
</feature>
<feature type="transmembrane region" description="Helical" evidence="1">
    <location>
        <begin position="181"/>
        <end position="201"/>
    </location>
</feature>
<sequence>MKSWFINPVLNKEIKLRFRSVKNYVGVACYLAFLALISFGFIGLQMSYDDLGVFRPAESQMMFLYLSMFQLALVIFITPGLTAGVISSERERQTLPILLTTAQTSTTIVLSKLFSSISYLFLIVFSSIPIYIIVFLFGGISPQNIIYSFALYIFTMFVIGAIGVMVSTLMRKTIMAMVTTYSIAFFLTGGIAVFTVILTSFSYEFSSQGQDFIWPFLFASVNIPVMFFSVFESTILDDLQQLSGFNISPWIIFYSFYSILTVLSLFIAVVKLRPKMKTKKTS</sequence>
<proteinExistence type="predicted"/>
<keyword evidence="1" id="KW-1133">Transmembrane helix</keyword>
<evidence type="ECO:0000313" key="2">
    <source>
        <dbReference type="EMBL" id="KYG25543.1"/>
    </source>
</evidence>
<dbReference type="AlphaFoldDB" id="A0A161P5N9"/>
<dbReference type="PANTHER" id="PTHR43471:SF12">
    <property type="entry name" value="HYPOTHETICAL MEMBRANE PROTEIN, CONSERVED"/>
    <property type="match status" value="1"/>
</dbReference>
<feature type="transmembrane region" description="Helical" evidence="1">
    <location>
        <begin position="149"/>
        <end position="169"/>
    </location>
</feature>
<comment type="caution">
    <text evidence="2">The sequence shown here is derived from an EMBL/GenBank/DDBJ whole genome shotgun (WGS) entry which is preliminary data.</text>
</comment>
<organism evidence="2 3">
    <name type="scientific">Alkalihalobacillus trypoxylicola</name>
    <dbReference type="NCBI Taxonomy" id="519424"/>
    <lineage>
        <taxon>Bacteria</taxon>
        <taxon>Bacillati</taxon>
        <taxon>Bacillota</taxon>
        <taxon>Bacilli</taxon>
        <taxon>Bacillales</taxon>
        <taxon>Bacillaceae</taxon>
        <taxon>Alkalihalobacillus</taxon>
    </lineage>
</organism>
<evidence type="ECO:0000313" key="3">
    <source>
        <dbReference type="Proteomes" id="UP000075806"/>
    </source>
</evidence>
<accession>A0A161P5N9</accession>
<dbReference type="OrthoDB" id="9815855at2"/>
<feature type="transmembrane region" description="Helical" evidence="1">
    <location>
        <begin position="213"/>
        <end position="231"/>
    </location>
</feature>
<reference evidence="2" key="1">
    <citation type="submission" date="2016-02" db="EMBL/GenBank/DDBJ databases">
        <title>Genome sequence of Bacillus trypoxylicola KCTC 13244(T).</title>
        <authorList>
            <person name="Jeong H."/>
            <person name="Park S.-H."/>
            <person name="Choi S.-K."/>
        </authorList>
    </citation>
    <scope>NUCLEOTIDE SEQUENCE [LARGE SCALE GENOMIC DNA]</scope>
    <source>
        <strain evidence="2">KCTC 13244</strain>
    </source>
</reference>
<dbReference type="STRING" id="519424.AZF04_13715"/>
<dbReference type="EMBL" id="LTAO01000040">
    <property type="protein sequence ID" value="KYG25543.1"/>
    <property type="molecule type" value="Genomic_DNA"/>
</dbReference>
<name>A0A161P5N9_9BACI</name>
<evidence type="ECO:0000256" key="1">
    <source>
        <dbReference type="SAM" id="Phobius"/>
    </source>
</evidence>
<keyword evidence="3" id="KW-1185">Reference proteome</keyword>
<keyword evidence="1" id="KW-0812">Transmembrane</keyword>
<dbReference type="RefSeq" id="WP_061950314.1">
    <property type="nucleotide sequence ID" value="NZ_LTAO01000040.1"/>
</dbReference>
<feature type="transmembrane region" description="Helical" evidence="1">
    <location>
        <begin position="21"/>
        <end position="42"/>
    </location>
</feature>
<protein>
    <submittedName>
        <fullName evidence="2">ABC transporter permease</fullName>
    </submittedName>
</protein>
<feature type="transmembrane region" description="Helical" evidence="1">
    <location>
        <begin position="251"/>
        <end position="270"/>
    </location>
</feature>
<keyword evidence="1" id="KW-0472">Membrane</keyword>
<dbReference type="Proteomes" id="UP000075806">
    <property type="component" value="Unassembled WGS sequence"/>
</dbReference>
<gene>
    <name evidence="2" type="ORF">AZF04_13715</name>
</gene>